<feature type="compositionally biased region" description="Basic and acidic residues" evidence="1">
    <location>
        <begin position="111"/>
        <end position="134"/>
    </location>
</feature>
<feature type="compositionally biased region" description="Basic and acidic residues" evidence="1">
    <location>
        <begin position="82"/>
        <end position="102"/>
    </location>
</feature>
<organism evidence="2 3">
    <name type="scientific">Ancylostoma duodenale</name>
    <dbReference type="NCBI Taxonomy" id="51022"/>
    <lineage>
        <taxon>Eukaryota</taxon>
        <taxon>Metazoa</taxon>
        <taxon>Ecdysozoa</taxon>
        <taxon>Nematoda</taxon>
        <taxon>Chromadorea</taxon>
        <taxon>Rhabditida</taxon>
        <taxon>Rhabditina</taxon>
        <taxon>Rhabditomorpha</taxon>
        <taxon>Strongyloidea</taxon>
        <taxon>Ancylostomatidae</taxon>
        <taxon>Ancylostomatinae</taxon>
        <taxon>Ancylostoma</taxon>
    </lineage>
</organism>
<protein>
    <submittedName>
        <fullName evidence="2">Uncharacterized protein</fullName>
    </submittedName>
</protein>
<proteinExistence type="predicted"/>
<keyword evidence="3" id="KW-1185">Reference proteome</keyword>
<feature type="compositionally biased region" description="Basic and acidic residues" evidence="1">
    <location>
        <begin position="156"/>
        <end position="168"/>
    </location>
</feature>
<evidence type="ECO:0000313" key="2">
    <source>
        <dbReference type="EMBL" id="KIH68612.1"/>
    </source>
</evidence>
<feature type="region of interest" description="Disordered" evidence="1">
    <location>
        <begin position="1"/>
        <end position="208"/>
    </location>
</feature>
<feature type="compositionally biased region" description="Basic and acidic residues" evidence="1">
    <location>
        <begin position="13"/>
        <end position="48"/>
    </location>
</feature>
<reference evidence="2 3" key="1">
    <citation type="submission" date="2013-12" db="EMBL/GenBank/DDBJ databases">
        <title>Draft genome of the parsitic nematode Ancylostoma duodenale.</title>
        <authorList>
            <person name="Mitreva M."/>
        </authorList>
    </citation>
    <scope>NUCLEOTIDE SEQUENCE [LARGE SCALE GENOMIC DNA]</scope>
    <source>
        <strain evidence="2 3">Zhejiang</strain>
    </source>
</reference>
<dbReference type="Proteomes" id="UP000054047">
    <property type="component" value="Unassembled WGS sequence"/>
</dbReference>
<evidence type="ECO:0000256" key="1">
    <source>
        <dbReference type="SAM" id="MobiDB-lite"/>
    </source>
</evidence>
<dbReference type="AlphaFoldDB" id="A0A0C2DZW9"/>
<sequence>MSGRKNAALEEAGEPKTAEVKKDSTKPCNEKEEGSKKGEERDQEHIEECATQASVEETTTNCKEKSIAKTSDKGSLNSGRPSKSDTSGKKSDKSLVNKDRRAIASARLKRLKAEAFSKKQELKKEDSKKERKDTVGASARKKFKSIRGTISRIAASKKEESRKSASKKERSRKSKVQEKVGAKPDKKNSKLAHASPKNAQRKKYVEPVPRVAIQVW</sequence>
<dbReference type="OrthoDB" id="5901807at2759"/>
<feature type="compositionally biased region" description="Polar residues" evidence="1">
    <location>
        <begin position="51"/>
        <end position="61"/>
    </location>
</feature>
<feature type="compositionally biased region" description="Basic and acidic residues" evidence="1">
    <location>
        <begin position="175"/>
        <end position="188"/>
    </location>
</feature>
<gene>
    <name evidence="2" type="ORF">ANCDUO_01050</name>
</gene>
<feature type="compositionally biased region" description="Basic and acidic residues" evidence="1">
    <location>
        <begin position="62"/>
        <end position="72"/>
    </location>
</feature>
<name>A0A0C2DZW9_9BILA</name>
<accession>A0A0C2DZW9</accession>
<evidence type="ECO:0000313" key="3">
    <source>
        <dbReference type="Proteomes" id="UP000054047"/>
    </source>
</evidence>
<dbReference type="EMBL" id="KN726332">
    <property type="protein sequence ID" value="KIH68612.1"/>
    <property type="molecule type" value="Genomic_DNA"/>
</dbReference>